<protein>
    <submittedName>
        <fullName evidence="1">Uncharacterized protein</fullName>
    </submittedName>
</protein>
<gene>
    <name evidence="1" type="ORF">BB560_001690</name>
</gene>
<comment type="caution">
    <text evidence="1">The sequence shown here is derived from an EMBL/GenBank/DDBJ whole genome shotgun (WGS) entry which is preliminary data.</text>
</comment>
<evidence type="ECO:0000313" key="2">
    <source>
        <dbReference type="Proteomes" id="UP000245609"/>
    </source>
</evidence>
<accession>A0A2T9ZGU1</accession>
<dbReference type="EMBL" id="MBFS01000188">
    <property type="protein sequence ID" value="PVV03826.1"/>
    <property type="molecule type" value="Genomic_DNA"/>
</dbReference>
<name>A0A2T9ZGU1_9FUNG</name>
<proteinExistence type="predicted"/>
<keyword evidence="2" id="KW-1185">Reference proteome</keyword>
<evidence type="ECO:0000313" key="1">
    <source>
        <dbReference type="EMBL" id="PVV03826.1"/>
    </source>
</evidence>
<dbReference type="Proteomes" id="UP000245609">
    <property type="component" value="Unassembled WGS sequence"/>
</dbReference>
<organism evidence="1 2">
    <name type="scientific">Smittium megazygosporum</name>
    <dbReference type="NCBI Taxonomy" id="133381"/>
    <lineage>
        <taxon>Eukaryota</taxon>
        <taxon>Fungi</taxon>
        <taxon>Fungi incertae sedis</taxon>
        <taxon>Zoopagomycota</taxon>
        <taxon>Kickxellomycotina</taxon>
        <taxon>Harpellomycetes</taxon>
        <taxon>Harpellales</taxon>
        <taxon>Legeriomycetaceae</taxon>
        <taxon>Smittium</taxon>
    </lineage>
</organism>
<reference evidence="1 2" key="1">
    <citation type="journal article" date="2018" name="MBio">
        <title>Comparative Genomics Reveals the Core Gene Toolbox for the Fungus-Insect Symbiosis.</title>
        <authorList>
            <person name="Wang Y."/>
            <person name="Stata M."/>
            <person name="Wang W."/>
            <person name="Stajich J.E."/>
            <person name="White M.M."/>
            <person name="Moncalvo J.M."/>
        </authorList>
    </citation>
    <scope>NUCLEOTIDE SEQUENCE [LARGE SCALE GENOMIC DNA]</scope>
    <source>
        <strain evidence="1 2">SC-DP-2</strain>
    </source>
</reference>
<dbReference type="AlphaFoldDB" id="A0A2T9ZGU1"/>
<sequence>MSCIDDQKSSKATHVHLGTNPRLIPKLGYSERNIKFSVSKTEKQTTPYDFHGVRKRKQRFSKRCFLCDLGFTHRPYHIKATQTQTNSTMNIHSELSSGNKKHNCFYDHQIEHIKNAHERKRTSLGCSDYLVKDL</sequence>